<proteinExistence type="predicted"/>
<evidence type="ECO:0000313" key="2">
    <source>
        <dbReference type="EMBL" id="MBB5756855.1"/>
    </source>
</evidence>
<evidence type="ECO:0000256" key="1">
    <source>
        <dbReference type="SAM" id="Phobius"/>
    </source>
</evidence>
<keyword evidence="3" id="KW-1185">Reference proteome</keyword>
<keyword evidence="1" id="KW-1133">Transmembrane helix</keyword>
<name>A0A840ZIC6_9HYPH</name>
<dbReference type="AlphaFoldDB" id="A0A840ZIC6"/>
<accession>A0A840ZIC6</accession>
<keyword evidence="1" id="KW-0812">Transmembrane</keyword>
<protein>
    <submittedName>
        <fullName evidence="2">Uncharacterized protein</fullName>
    </submittedName>
</protein>
<reference evidence="2 3" key="1">
    <citation type="submission" date="2020-08" db="EMBL/GenBank/DDBJ databases">
        <title>Genomic Encyclopedia of Type Strains, Phase IV (KMG-IV): sequencing the most valuable type-strain genomes for metagenomic binning, comparative biology and taxonomic classification.</title>
        <authorList>
            <person name="Goeker M."/>
        </authorList>
    </citation>
    <scope>NUCLEOTIDE SEQUENCE [LARGE SCALE GENOMIC DNA]</scope>
    <source>
        <strain evidence="2 3">DSM 2163</strain>
    </source>
</reference>
<gene>
    <name evidence="2" type="ORF">HNR00_001563</name>
</gene>
<comment type="caution">
    <text evidence="2">The sequence shown here is derived from an EMBL/GenBank/DDBJ whole genome shotgun (WGS) entry which is preliminary data.</text>
</comment>
<dbReference type="RefSeq" id="WP_281383297.1">
    <property type="nucleotide sequence ID" value="NZ_JACHOP010000005.1"/>
</dbReference>
<dbReference type="EMBL" id="JACHOP010000005">
    <property type="protein sequence ID" value="MBB5756855.1"/>
    <property type="molecule type" value="Genomic_DNA"/>
</dbReference>
<feature type="transmembrane region" description="Helical" evidence="1">
    <location>
        <begin position="20"/>
        <end position="38"/>
    </location>
</feature>
<sequence length="41" mass="4456">MDDRFRSQPAVAADWRAFGARDAIVFGVGFLLALLLFAPSS</sequence>
<evidence type="ECO:0000313" key="3">
    <source>
        <dbReference type="Proteomes" id="UP000583454"/>
    </source>
</evidence>
<keyword evidence="1" id="KW-0472">Membrane</keyword>
<organism evidence="2 3">
    <name type="scientific">Methylorubrum rhodinum</name>
    <dbReference type="NCBI Taxonomy" id="29428"/>
    <lineage>
        <taxon>Bacteria</taxon>
        <taxon>Pseudomonadati</taxon>
        <taxon>Pseudomonadota</taxon>
        <taxon>Alphaproteobacteria</taxon>
        <taxon>Hyphomicrobiales</taxon>
        <taxon>Methylobacteriaceae</taxon>
        <taxon>Methylorubrum</taxon>
    </lineage>
</organism>
<dbReference type="Proteomes" id="UP000583454">
    <property type="component" value="Unassembled WGS sequence"/>
</dbReference>